<evidence type="ECO:0000313" key="2">
    <source>
        <dbReference type="Proteomes" id="UP000157997"/>
    </source>
</evidence>
<evidence type="ECO:0000313" key="1">
    <source>
        <dbReference type="EMBL" id="BAJ53083.1"/>
    </source>
</evidence>
<accession>E5RUP0</accession>
<dbReference type="GeneID" id="22520985"/>
<reference evidence="1 2" key="1">
    <citation type="journal article" date="2011" name="J. Gen. Virol.">
        <title>Detection and characterization of a novel polyomavirus in wild rodents.</title>
        <authorList>
            <person name="Orba Y."/>
            <person name="Kobayashi S."/>
            <person name="Nakamura I."/>
            <person name="Ishii A."/>
            <person name="Hang'fombe B.M."/>
            <person name="Mweene A.S."/>
            <person name="Thomas Y."/>
            <person name="Kimura T."/>
            <person name="Sawa H."/>
        </authorList>
    </citation>
    <scope>NUCLEOTIDE SEQUENCE [LARGE SCALE GENOMIC DNA]</scope>
    <source>
        <strain evidence="1">NR55</strain>
    </source>
</reference>
<name>E5RUP0_9POLY</name>
<dbReference type="EMBL" id="AB588640">
    <property type="protein sequence ID" value="BAJ53083.1"/>
    <property type="molecule type" value="Genomic_DNA"/>
</dbReference>
<dbReference type="KEGG" id="vg:22520985"/>
<organism evidence="1 2">
    <name type="scientific">Betapolyomavirus mastomysis</name>
    <dbReference type="NCBI Taxonomy" id="1891768"/>
    <lineage>
        <taxon>Viruses</taxon>
        <taxon>Monodnaviria</taxon>
        <taxon>Shotokuvirae</taxon>
        <taxon>Cossaviricota</taxon>
        <taxon>Papovaviricetes</taxon>
        <taxon>Sepolyvirales</taxon>
        <taxon>Polyomaviridae</taxon>
        <taxon>Betapolyomavirus</taxon>
    </lineage>
</organism>
<dbReference type="RefSeq" id="YP_009111354.1">
    <property type="nucleotide sequence ID" value="NC_025895.1"/>
</dbReference>
<protein>
    <submittedName>
        <fullName evidence="1">Agnoprotein</fullName>
    </submittedName>
</protein>
<proteinExistence type="predicted"/>
<keyword evidence="2" id="KW-1185">Reference proteome</keyword>
<sequence length="154" mass="17611">MIQVLWQTLKCLLRVFSISHASAAVLGDIMCILEEFYKLAKEHKTVLNKVECGWELARFKQKINYYMDKVKATLKHCGKVQVMYFSKQGTDSVDRNLACVPELGKGTLALSLGHSEQEREETACDCLACQDMRQQLNLAEHLRSLTEELQKLLM</sequence>
<dbReference type="Proteomes" id="UP000157997">
    <property type="component" value="Segment"/>
</dbReference>